<comment type="caution">
    <text evidence="1">The sequence shown here is derived from an EMBL/GenBank/DDBJ whole genome shotgun (WGS) entry which is preliminary data.</text>
</comment>
<reference evidence="1 2" key="1">
    <citation type="submission" date="2015-01" db="EMBL/GenBank/DDBJ databases">
        <title>Vibrio sp. C94 JCM 19241 whole genome shotgun sequence.</title>
        <authorList>
            <person name="Sawabe T."/>
            <person name="Meirelles P."/>
            <person name="Feng G."/>
            <person name="Sayaka M."/>
            <person name="Hattori M."/>
            <person name="Ohkuma M."/>
        </authorList>
    </citation>
    <scope>NUCLEOTIDE SEQUENCE [LARGE SCALE GENOMIC DNA]</scope>
    <source>
        <strain evidence="2">JCM 19241</strain>
    </source>
</reference>
<gene>
    <name evidence="1" type="ORF">JCM19241_10</name>
</gene>
<dbReference type="EMBL" id="BBSC01000017">
    <property type="protein sequence ID" value="GAM78696.1"/>
    <property type="molecule type" value="Genomic_DNA"/>
</dbReference>
<evidence type="ECO:0000313" key="1">
    <source>
        <dbReference type="EMBL" id="GAM78696.1"/>
    </source>
</evidence>
<accession>A0A0B8QJE7</accession>
<sequence length="44" mass="4823">MTEEQAYEFMGVTQAIGYMMPIIGGFIIDKYLAFVAASPLVSAF</sequence>
<name>A0A0B8QJE7_9VIBR</name>
<proteinExistence type="predicted"/>
<evidence type="ECO:0000313" key="2">
    <source>
        <dbReference type="Proteomes" id="UP000031666"/>
    </source>
</evidence>
<protein>
    <submittedName>
        <fullName evidence="1">Uncharacterized protein</fullName>
    </submittedName>
</protein>
<dbReference type="STRING" id="1481914.JCM19241_10"/>
<dbReference type="Proteomes" id="UP000031666">
    <property type="component" value="Unassembled WGS sequence"/>
</dbReference>
<reference evidence="1 2" key="2">
    <citation type="submission" date="2015-01" db="EMBL/GenBank/DDBJ databases">
        <authorList>
            <consortium name="NBRP consortium"/>
            <person name="Sawabe T."/>
            <person name="Meirelles P."/>
            <person name="Feng G."/>
            <person name="Sayaka M."/>
            <person name="Hattori M."/>
            <person name="Ohkuma M."/>
        </authorList>
    </citation>
    <scope>NUCLEOTIDE SEQUENCE [LARGE SCALE GENOMIC DNA]</scope>
    <source>
        <strain evidence="2">JCM 19241</strain>
    </source>
</reference>
<organism evidence="1 2">
    <name type="scientific">Vibrio ishigakensis</name>
    <dbReference type="NCBI Taxonomy" id="1481914"/>
    <lineage>
        <taxon>Bacteria</taxon>
        <taxon>Pseudomonadati</taxon>
        <taxon>Pseudomonadota</taxon>
        <taxon>Gammaproteobacteria</taxon>
        <taxon>Vibrionales</taxon>
        <taxon>Vibrionaceae</taxon>
        <taxon>Vibrio</taxon>
    </lineage>
</organism>
<dbReference type="AlphaFoldDB" id="A0A0B8QJE7"/>